<comment type="caution">
    <text evidence="1">The sequence shown here is derived from an EMBL/GenBank/DDBJ whole genome shotgun (WGS) entry which is preliminary data.</text>
</comment>
<organism evidence="1 2">
    <name type="scientific">Candidatus Scatomorpha intestinigallinarum</name>
    <dbReference type="NCBI Taxonomy" id="2840923"/>
    <lineage>
        <taxon>Bacteria</taxon>
        <taxon>Bacillati</taxon>
        <taxon>Bacillota</taxon>
        <taxon>Clostridia</taxon>
        <taxon>Eubacteriales</taxon>
        <taxon>Candidatus Scatomorpha</taxon>
    </lineage>
</organism>
<name>A0A9D1DLA9_9FIRM</name>
<dbReference type="EMBL" id="DVHH01000116">
    <property type="protein sequence ID" value="HIR54883.1"/>
    <property type="molecule type" value="Genomic_DNA"/>
</dbReference>
<evidence type="ECO:0000313" key="1">
    <source>
        <dbReference type="EMBL" id="HIR54883.1"/>
    </source>
</evidence>
<gene>
    <name evidence="1" type="ORF">IAD36_04695</name>
</gene>
<dbReference type="Pfam" id="PF09548">
    <property type="entry name" value="Spore_III_AB"/>
    <property type="match status" value="1"/>
</dbReference>
<accession>A0A9D1DLA9</accession>
<proteinExistence type="predicted"/>
<protein>
    <submittedName>
        <fullName evidence="1">Stage III sporulation protein AB</fullName>
    </submittedName>
</protein>
<dbReference type="InterPro" id="IPR014198">
    <property type="entry name" value="Spore_III_AB"/>
</dbReference>
<sequence>MKLLGAALVAAAFAVLGASEARRMRRRARLTSELAAGLELLRGEIVSRLAPMPEAAERLARHGPEGTRVFYAAVCTGLESFGGAEFSELWRRALGLLDIGAPARAALLNLGASLGRYGAEEQGSAISACELELRREAERASEEARVMGRLRAGLAAGAGLILAIVLY</sequence>
<evidence type="ECO:0000313" key="2">
    <source>
        <dbReference type="Proteomes" id="UP000824238"/>
    </source>
</evidence>
<reference evidence="1" key="2">
    <citation type="journal article" date="2021" name="PeerJ">
        <title>Extensive microbial diversity within the chicken gut microbiome revealed by metagenomics and culture.</title>
        <authorList>
            <person name="Gilroy R."/>
            <person name="Ravi A."/>
            <person name="Getino M."/>
            <person name="Pursley I."/>
            <person name="Horton D.L."/>
            <person name="Alikhan N.F."/>
            <person name="Baker D."/>
            <person name="Gharbi K."/>
            <person name="Hall N."/>
            <person name="Watson M."/>
            <person name="Adriaenssens E.M."/>
            <person name="Foster-Nyarko E."/>
            <person name="Jarju S."/>
            <person name="Secka A."/>
            <person name="Antonio M."/>
            <person name="Oren A."/>
            <person name="Chaudhuri R.R."/>
            <person name="La Ragione R."/>
            <person name="Hildebrand F."/>
            <person name="Pallen M.J."/>
        </authorList>
    </citation>
    <scope>NUCLEOTIDE SEQUENCE</scope>
    <source>
        <strain evidence="1">ChiGjej3B3-7149</strain>
    </source>
</reference>
<dbReference type="AlphaFoldDB" id="A0A9D1DLA9"/>
<dbReference type="Proteomes" id="UP000824238">
    <property type="component" value="Unassembled WGS sequence"/>
</dbReference>
<reference evidence="1" key="1">
    <citation type="submission" date="2020-10" db="EMBL/GenBank/DDBJ databases">
        <authorList>
            <person name="Gilroy R."/>
        </authorList>
    </citation>
    <scope>NUCLEOTIDE SEQUENCE</scope>
    <source>
        <strain evidence="1">ChiGjej3B3-7149</strain>
    </source>
</reference>